<evidence type="ECO:0000313" key="2">
    <source>
        <dbReference type="Proteomes" id="UP000479043"/>
    </source>
</evidence>
<organism evidence="1 2">
    <name type="scientific">Thalassovita mangrovi</name>
    <dbReference type="NCBI Taxonomy" id="2692236"/>
    <lineage>
        <taxon>Bacteria</taxon>
        <taxon>Pseudomonadati</taxon>
        <taxon>Pseudomonadota</taxon>
        <taxon>Alphaproteobacteria</taxon>
        <taxon>Rhodobacterales</taxon>
        <taxon>Roseobacteraceae</taxon>
        <taxon>Thalassovita</taxon>
    </lineage>
</organism>
<dbReference type="EMBL" id="WWEN01000003">
    <property type="protein sequence ID" value="MYM55159.1"/>
    <property type="molecule type" value="Genomic_DNA"/>
</dbReference>
<sequence>MTQTCTAFSGTNLIASGPLAEVALTVKSADAPQVLVFDDRTGAVIDLDLRGSNEEIAARYAPAPEDAAPRKRGRPKLGVVAREVTLLPRHWDWLQGQPGGASATLRRLVETARQQDSGATAARAARDAAYRFMSAIGGDLPGFEDAARALFAGDMDGFARQIADWPADIAAHAQRLAVGPGATEKDAQ</sequence>
<keyword evidence="2" id="KW-1185">Reference proteome</keyword>
<protein>
    <submittedName>
        <fullName evidence="1">DUF2239 family protein</fullName>
    </submittedName>
</protein>
<accession>A0A6L8LPS8</accession>
<dbReference type="InterPro" id="IPR018715">
    <property type="entry name" value="DUF2239"/>
</dbReference>
<comment type="caution">
    <text evidence="1">The sequence shown here is derived from an EMBL/GenBank/DDBJ whole genome shotgun (WGS) entry which is preliminary data.</text>
</comment>
<dbReference type="Proteomes" id="UP000479043">
    <property type="component" value="Unassembled WGS sequence"/>
</dbReference>
<dbReference type="AlphaFoldDB" id="A0A6L8LPS8"/>
<evidence type="ECO:0000313" key="1">
    <source>
        <dbReference type="EMBL" id="MYM55159.1"/>
    </source>
</evidence>
<dbReference type="Pfam" id="PF09998">
    <property type="entry name" value="DUF2239"/>
    <property type="match status" value="1"/>
</dbReference>
<proteinExistence type="predicted"/>
<reference evidence="1 2" key="1">
    <citation type="submission" date="2020-01" db="EMBL/GenBank/DDBJ databases">
        <authorList>
            <person name="Chen S."/>
        </authorList>
    </citation>
    <scope>NUCLEOTIDE SEQUENCE [LARGE SCALE GENOMIC DNA]</scope>
    <source>
        <strain evidence="1 2">GS-10</strain>
    </source>
</reference>
<gene>
    <name evidence="1" type="ORF">GR167_07570</name>
</gene>
<dbReference type="RefSeq" id="WP_160972864.1">
    <property type="nucleotide sequence ID" value="NZ_WWEN01000003.1"/>
</dbReference>
<name>A0A6L8LPS8_9RHOB</name>